<sequence>MKSPVKIFLILAVFSFIVFSCQEKEDSLTQRINTEIDTVAGMLAEELLTVEIQGGDENRSFGFRVLETEFKTQSDAGKNNNIQQEWHKNQVQQSRLIKCLQDLDLDADQIRESRNLILGMVECRIDAFQSLREELTDIILAMEIQRLTLLEKLLKREINRDEFMAGLQGIRESFKNEIQEIRKKHIDLIKPCLRDMVSNLRELVGEEKWNSLYDCVTS</sequence>
<evidence type="ECO:0000313" key="2">
    <source>
        <dbReference type="Proteomes" id="UP000004478"/>
    </source>
</evidence>
<proteinExistence type="predicted"/>
<accession>K1L6G7</accession>
<dbReference type="Proteomes" id="UP000004478">
    <property type="component" value="Unassembled WGS sequence"/>
</dbReference>
<name>K1L6G7_CECL9</name>
<dbReference type="AlphaFoldDB" id="K1L6G7"/>
<keyword evidence="2" id="KW-1185">Reference proteome</keyword>
<dbReference type="EMBL" id="AMGM01000010">
    <property type="protein sequence ID" value="EKB50296.1"/>
    <property type="molecule type" value="Genomic_DNA"/>
</dbReference>
<gene>
    <name evidence="1" type="ORF">B879_01004</name>
</gene>
<organism evidence="1 2">
    <name type="scientific">Cecembia lonarensis (strain CCUG 58316 / KCTC 22772 / LW9)</name>
    <dbReference type="NCBI Taxonomy" id="1225176"/>
    <lineage>
        <taxon>Bacteria</taxon>
        <taxon>Pseudomonadati</taxon>
        <taxon>Bacteroidota</taxon>
        <taxon>Cytophagia</taxon>
        <taxon>Cytophagales</taxon>
        <taxon>Cyclobacteriaceae</taxon>
        <taxon>Cecembia</taxon>
    </lineage>
</organism>
<dbReference type="OrthoDB" id="839284at2"/>
<comment type="caution">
    <text evidence="1">The sequence shown here is derived from an EMBL/GenBank/DDBJ whole genome shotgun (WGS) entry which is preliminary data.</text>
</comment>
<reference evidence="1 2" key="1">
    <citation type="journal article" date="2012" name="J. Bacteriol.">
        <title>Draft Genome Sequence of Cecembia lonarensis Strain LW9T, Isolated from Lonar Lake, a Haloalkaline Lake in India.</title>
        <authorList>
            <person name="Shivaji S."/>
            <person name="Ara S."/>
            <person name="Singh A."/>
            <person name="Pinnaka A.K."/>
        </authorList>
    </citation>
    <scope>NUCLEOTIDE SEQUENCE [LARGE SCALE GENOMIC DNA]</scope>
    <source>
        <strain evidence="1 2">LW9</strain>
    </source>
</reference>
<dbReference type="RefSeq" id="WP_009184048.1">
    <property type="nucleotide sequence ID" value="NZ_AMGM01000010.1"/>
</dbReference>
<dbReference type="PROSITE" id="PS51257">
    <property type="entry name" value="PROKAR_LIPOPROTEIN"/>
    <property type="match status" value="1"/>
</dbReference>
<evidence type="ECO:0000313" key="1">
    <source>
        <dbReference type="EMBL" id="EKB50296.1"/>
    </source>
</evidence>
<protein>
    <submittedName>
        <fullName evidence="1">Uncharacterized protein</fullName>
    </submittedName>
</protein>